<keyword evidence="6 7" id="KW-0472">Membrane</keyword>
<feature type="transmembrane region" description="Helical" evidence="7">
    <location>
        <begin position="142"/>
        <end position="160"/>
    </location>
</feature>
<sequence>MRPSTLTSERAAGVRSAARTARTGAIRPAAPRWLAPAKVLAFAAGLYPLGRVVLFGLTDRLGANPIEFITRSTGLWTLVLLCITLAVTPLRRITGFASLLRFRRMIGLFAFFYATLHFTTYLWFDKWFDVVAILKDVGKRPFITVGFAAFVLLIPLAATSPRAMVRRLGRHWATLHSAIYAIALFGVLHFWWMRAGKHDLAQPKLYAAIVAALLGWRLVAWGWRRVRA</sequence>
<comment type="subcellular location">
    <subcellularLocation>
        <location evidence="7">Cell membrane</location>
        <topology evidence="7">Multi-pass membrane protein</topology>
    </subcellularLocation>
    <subcellularLocation>
        <location evidence="1">Membrane</location>
        <topology evidence="1">Multi-pass membrane protein</topology>
    </subcellularLocation>
</comment>
<keyword evidence="7" id="KW-0349">Heme</keyword>
<comment type="cofactor">
    <cofactor evidence="7">
        <name>FMN</name>
        <dbReference type="ChEBI" id="CHEBI:58210"/>
    </cofactor>
    <text evidence="7">Binds 1 FMN per subunit.</text>
</comment>
<dbReference type="RefSeq" id="WP_209926808.1">
    <property type="nucleotide sequence ID" value="NZ_JBEWCH010000013.1"/>
</dbReference>
<evidence type="ECO:0000259" key="8">
    <source>
        <dbReference type="Pfam" id="PF01794"/>
    </source>
</evidence>
<keyword evidence="3 7" id="KW-0812">Transmembrane</keyword>
<keyword evidence="2 7" id="KW-0813">Transport</keyword>
<evidence type="ECO:0000256" key="6">
    <source>
        <dbReference type="ARBA" id="ARBA00023136"/>
    </source>
</evidence>
<dbReference type="HAMAP" id="MF_01207">
    <property type="entry name" value="MsrQ"/>
    <property type="match status" value="1"/>
</dbReference>
<evidence type="ECO:0000256" key="2">
    <source>
        <dbReference type="ARBA" id="ARBA00022448"/>
    </source>
</evidence>
<keyword evidence="7" id="KW-0285">Flavoprotein</keyword>
<comment type="similarity">
    <text evidence="7">Belongs to the MsrQ family.</text>
</comment>
<proteinExistence type="inferred from homology"/>
<dbReference type="EMBL" id="JBEWCH010000013">
    <property type="protein sequence ID" value="MET1476735.1"/>
    <property type="molecule type" value="Genomic_DNA"/>
</dbReference>
<keyword evidence="7" id="KW-0249">Electron transport</keyword>
<feature type="transmembrane region" description="Helical" evidence="7">
    <location>
        <begin position="205"/>
        <end position="223"/>
    </location>
</feature>
<feature type="domain" description="Ferric oxidoreductase" evidence="8">
    <location>
        <begin position="73"/>
        <end position="187"/>
    </location>
</feature>
<keyword evidence="7" id="KW-0288">FMN</keyword>
<feature type="transmembrane region" description="Helical" evidence="7">
    <location>
        <begin position="69"/>
        <end position="90"/>
    </location>
</feature>
<accession>A0ABV2CC96</accession>
<keyword evidence="5 7" id="KW-0408">Iron</keyword>
<name>A0ABV2CC96_9BURK</name>
<dbReference type="PANTHER" id="PTHR36964">
    <property type="entry name" value="PROTEIN-METHIONINE-SULFOXIDE REDUCTASE HEME-BINDING SUBUNIT MSRQ"/>
    <property type="match status" value="1"/>
</dbReference>
<evidence type="ECO:0000256" key="5">
    <source>
        <dbReference type="ARBA" id="ARBA00023004"/>
    </source>
</evidence>
<evidence type="ECO:0000256" key="4">
    <source>
        <dbReference type="ARBA" id="ARBA00022989"/>
    </source>
</evidence>
<dbReference type="Pfam" id="PF01794">
    <property type="entry name" value="Ferric_reduct"/>
    <property type="match status" value="1"/>
</dbReference>
<keyword evidence="4 7" id="KW-1133">Transmembrane helix</keyword>
<evidence type="ECO:0000313" key="9">
    <source>
        <dbReference type="EMBL" id="MET1476735.1"/>
    </source>
</evidence>
<comment type="cofactor">
    <cofactor evidence="7">
        <name>heme b</name>
        <dbReference type="ChEBI" id="CHEBI:60344"/>
    </cofactor>
    <text evidence="7">Binds 1 heme b (iron(II)-protoporphyrin IX) group per subunit.</text>
</comment>
<dbReference type="NCBIfam" id="NF003837">
    <property type="entry name" value="PRK05419.2-5"/>
    <property type="match status" value="1"/>
</dbReference>
<keyword evidence="7" id="KW-1003">Cell membrane</keyword>
<evidence type="ECO:0000313" key="10">
    <source>
        <dbReference type="Proteomes" id="UP001548587"/>
    </source>
</evidence>
<evidence type="ECO:0000256" key="1">
    <source>
        <dbReference type="ARBA" id="ARBA00004141"/>
    </source>
</evidence>
<evidence type="ECO:0000256" key="3">
    <source>
        <dbReference type="ARBA" id="ARBA00022692"/>
    </source>
</evidence>
<dbReference type="InterPro" id="IPR022837">
    <property type="entry name" value="MsrQ-like"/>
</dbReference>
<dbReference type="Proteomes" id="UP001548587">
    <property type="component" value="Unassembled WGS sequence"/>
</dbReference>
<comment type="caution">
    <text evidence="9">The sequence shown here is derived from an EMBL/GenBank/DDBJ whole genome shotgun (WGS) entry which is preliminary data.</text>
</comment>
<feature type="transmembrane region" description="Helical" evidence="7">
    <location>
        <begin position="102"/>
        <end position="122"/>
    </location>
</feature>
<dbReference type="PANTHER" id="PTHR36964:SF1">
    <property type="entry name" value="PROTEIN-METHIONINE-SULFOXIDE REDUCTASE HEME-BINDING SUBUNIT MSRQ"/>
    <property type="match status" value="1"/>
</dbReference>
<feature type="transmembrane region" description="Helical" evidence="7">
    <location>
        <begin position="172"/>
        <end position="193"/>
    </location>
</feature>
<evidence type="ECO:0000256" key="7">
    <source>
        <dbReference type="HAMAP-Rule" id="MF_01207"/>
    </source>
</evidence>
<comment type="subunit">
    <text evidence="7">Heterodimer of a catalytic subunit (MsrP) and a heme-binding subunit (MsrQ).</text>
</comment>
<dbReference type="InterPro" id="IPR013130">
    <property type="entry name" value="Fe3_Rdtase_TM_dom"/>
</dbReference>
<feature type="transmembrane region" description="Helical" evidence="7">
    <location>
        <begin position="39"/>
        <end position="57"/>
    </location>
</feature>
<keyword evidence="10" id="KW-1185">Reference proteome</keyword>
<organism evidence="9 10">
    <name type="scientific">Burkholderia sola</name>
    <dbReference type="NCBI Taxonomy" id="2843302"/>
    <lineage>
        <taxon>Bacteria</taxon>
        <taxon>Pseudomonadati</taxon>
        <taxon>Pseudomonadota</taxon>
        <taxon>Betaproteobacteria</taxon>
        <taxon>Burkholderiales</taxon>
        <taxon>Burkholderiaceae</taxon>
        <taxon>Burkholderia</taxon>
        <taxon>Burkholderia cepacia complex</taxon>
    </lineage>
</organism>
<reference evidence="9 10" key="1">
    <citation type="submission" date="2024-06" db="EMBL/GenBank/DDBJ databases">
        <title>Burkholderia sola in Mexico.</title>
        <authorList>
            <person name="Estrada P."/>
        </authorList>
    </citation>
    <scope>NUCLEOTIDE SEQUENCE [LARGE SCALE GENOMIC DNA]</scope>
    <source>
        <strain evidence="9 10">CpTa8-5</strain>
    </source>
</reference>
<comment type="function">
    <text evidence="7">Part of the MsrPQ system that repairs oxidized periplasmic proteins containing methionine sulfoxide residues (Met-O), using respiratory chain electrons. Thus protects these proteins from oxidative-stress damage caused by reactive species of oxygen and chlorine generated by the host defense mechanisms. MsrPQ is essential for the maintenance of envelope integrity under bleach stress, rescuing a wide series of structurally unrelated periplasmic proteins from methionine oxidation. MsrQ provides electrons for reduction to the reductase catalytic subunit MsrP, using the quinone pool of the respiratory chain.</text>
</comment>
<gene>
    <name evidence="7 9" type="primary">msrQ</name>
    <name evidence="9" type="ORF">ABXL37_20970</name>
</gene>
<protein>
    <recommendedName>
        <fullName evidence="7">Protein-methionine-sulfoxide reductase heme-binding subunit MsrQ</fullName>
    </recommendedName>
    <alternativeName>
        <fullName evidence="7">Flavocytochrome MsrQ</fullName>
    </alternativeName>
</protein>
<keyword evidence="7" id="KW-0479">Metal-binding</keyword>